<dbReference type="Pfam" id="PF00069">
    <property type="entry name" value="Pkinase"/>
    <property type="match status" value="1"/>
</dbReference>
<evidence type="ECO:0000256" key="1">
    <source>
        <dbReference type="ARBA" id="ARBA00012513"/>
    </source>
</evidence>
<evidence type="ECO:0000256" key="6">
    <source>
        <dbReference type="ARBA" id="ARBA00022840"/>
    </source>
</evidence>
<gene>
    <name evidence="10" type="ordered locus">Sfla_5112</name>
</gene>
<dbReference type="GO" id="GO:0005524">
    <property type="term" value="F:ATP binding"/>
    <property type="evidence" value="ECO:0007669"/>
    <property type="project" value="UniProtKB-KW"/>
</dbReference>
<name>A0A8D4BD78_STRFA</name>
<dbReference type="OrthoDB" id="9762169at2"/>
<feature type="domain" description="Protein kinase" evidence="9">
    <location>
        <begin position="15"/>
        <end position="272"/>
    </location>
</feature>
<keyword evidence="8" id="KW-1133">Transmembrane helix</keyword>
<dbReference type="GO" id="GO:0004674">
    <property type="term" value="F:protein serine/threonine kinase activity"/>
    <property type="evidence" value="ECO:0007669"/>
    <property type="project" value="UniProtKB-KW"/>
</dbReference>
<evidence type="ECO:0000256" key="8">
    <source>
        <dbReference type="SAM" id="Phobius"/>
    </source>
</evidence>
<evidence type="ECO:0000256" key="7">
    <source>
        <dbReference type="SAM" id="MobiDB-lite"/>
    </source>
</evidence>
<dbReference type="PANTHER" id="PTHR43289:SF6">
    <property type="entry name" value="SERINE_THREONINE-PROTEIN KINASE NEKL-3"/>
    <property type="match status" value="1"/>
</dbReference>
<evidence type="ECO:0000313" key="11">
    <source>
        <dbReference type="Proteomes" id="UP000002066"/>
    </source>
</evidence>
<protein>
    <recommendedName>
        <fullName evidence="1">non-specific serine/threonine protein kinase</fullName>
        <ecNumber evidence="1">2.7.11.1</ecNumber>
    </recommendedName>
</protein>
<keyword evidence="5 10" id="KW-0418">Kinase</keyword>
<feature type="compositionally biased region" description="Low complexity" evidence="7">
    <location>
        <begin position="354"/>
        <end position="371"/>
    </location>
</feature>
<dbReference type="InterPro" id="IPR011009">
    <property type="entry name" value="Kinase-like_dom_sf"/>
</dbReference>
<dbReference type="PROSITE" id="PS50011">
    <property type="entry name" value="PROTEIN_KINASE_DOM"/>
    <property type="match status" value="1"/>
</dbReference>
<dbReference type="InterPro" id="IPR000719">
    <property type="entry name" value="Prot_kinase_dom"/>
</dbReference>
<dbReference type="KEGG" id="sfa:Sfla_5112"/>
<evidence type="ECO:0000313" key="10">
    <source>
        <dbReference type="EMBL" id="ADW06512.1"/>
    </source>
</evidence>
<dbReference type="PROSITE" id="PS00108">
    <property type="entry name" value="PROTEIN_KINASE_ST"/>
    <property type="match status" value="1"/>
</dbReference>
<keyword evidence="3" id="KW-0808">Transferase</keyword>
<accession>A0A8D4BD78</accession>
<evidence type="ECO:0000256" key="3">
    <source>
        <dbReference type="ARBA" id="ARBA00022679"/>
    </source>
</evidence>
<dbReference type="EC" id="2.7.11.1" evidence="1"/>
<evidence type="ECO:0000256" key="5">
    <source>
        <dbReference type="ARBA" id="ARBA00022777"/>
    </source>
</evidence>
<evidence type="ECO:0000256" key="2">
    <source>
        <dbReference type="ARBA" id="ARBA00022527"/>
    </source>
</evidence>
<feature type="region of interest" description="Disordered" evidence="7">
    <location>
        <begin position="273"/>
        <end position="313"/>
    </location>
</feature>
<keyword evidence="2 10" id="KW-0723">Serine/threonine-protein kinase</keyword>
<keyword evidence="8" id="KW-0472">Membrane</keyword>
<keyword evidence="6" id="KW-0067">ATP-binding</keyword>
<feature type="region of interest" description="Disordered" evidence="7">
    <location>
        <begin position="340"/>
        <end position="387"/>
    </location>
</feature>
<dbReference type="Gene3D" id="3.30.200.20">
    <property type="entry name" value="Phosphorylase Kinase, domain 1"/>
    <property type="match status" value="1"/>
</dbReference>
<dbReference type="SUPFAM" id="SSF56112">
    <property type="entry name" value="Protein kinase-like (PK-like)"/>
    <property type="match status" value="1"/>
</dbReference>
<dbReference type="Gene3D" id="1.10.510.10">
    <property type="entry name" value="Transferase(Phosphotransferase) domain 1"/>
    <property type="match status" value="1"/>
</dbReference>
<proteinExistence type="predicted"/>
<dbReference type="PANTHER" id="PTHR43289">
    <property type="entry name" value="MITOGEN-ACTIVATED PROTEIN KINASE KINASE KINASE 20-RELATED"/>
    <property type="match status" value="1"/>
</dbReference>
<dbReference type="SMART" id="SM00220">
    <property type="entry name" value="S_TKc"/>
    <property type="match status" value="1"/>
</dbReference>
<sequence>MSEVPDTGRVIADRYRLLDPLGEGGAGTVWRARDEVLGREVAVKEVRIPAALPAAEAERLHVRLEGEVRTAARVTHRNVVTVHDVVTQDSRPWIVMELVRGLTLSDVLEADGPLSPRRAARIGAEVLAALRGGHAAGVLHRDVKPGNVLLANDGRVMLKDFGITADRGTPELTLAGEPISTPEYVAPERATGRTPGPESDLWSLGVLLYAATEGRSPFGRDTPADTLRAVADEEPPPPDRAGVLGPVIEGLLRGDPAERLTAGEAERRLRILAAGGTGSPTGPPAAPPGDGTDATDGGGGSAADPPEPDGPAQRTGVLVAVAAVVTLLVALGLVWALAGDDGQDDRSGGTAAVTAWSASPPAGAGANASTTHGKGAPRDGAPSSAHG</sequence>
<feature type="transmembrane region" description="Helical" evidence="8">
    <location>
        <begin position="317"/>
        <end position="338"/>
    </location>
</feature>
<evidence type="ECO:0000256" key="4">
    <source>
        <dbReference type="ARBA" id="ARBA00022741"/>
    </source>
</evidence>
<organism evidence="10 11">
    <name type="scientific">Streptomyces pratensis (strain ATCC 33331 / IAF-45CD)</name>
    <dbReference type="NCBI Taxonomy" id="591167"/>
    <lineage>
        <taxon>Bacteria</taxon>
        <taxon>Bacillati</taxon>
        <taxon>Actinomycetota</taxon>
        <taxon>Actinomycetes</taxon>
        <taxon>Kitasatosporales</taxon>
        <taxon>Streptomycetaceae</taxon>
        <taxon>Streptomyces</taxon>
    </lineage>
</organism>
<dbReference type="InterPro" id="IPR008271">
    <property type="entry name" value="Ser/Thr_kinase_AS"/>
</dbReference>
<dbReference type="EMBL" id="CP002475">
    <property type="protein sequence ID" value="ADW06512.1"/>
    <property type="molecule type" value="Genomic_DNA"/>
</dbReference>
<evidence type="ECO:0000259" key="9">
    <source>
        <dbReference type="PROSITE" id="PS50011"/>
    </source>
</evidence>
<keyword evidence="4" id="KW-0547">Nucleotide-binding</keyword>
<keyword evidence="8" id="KW-0812">Transmembrane</keyword>
<dbReference type="CDD" id="cd14014">
    <property type="entry name" value="STKc_PknB_like"/>
    <property type="match status" value="1"/>
</dbReference>
<dbReference type="AlphaFoldDB" id="A0A8D4BD78"/>
<reference evidence="10 11" key="1">
    <citation type="submission" date="2011-01" db="EMBL/GenBank/DDBJ databases">
        <title>Complete sequence of chromosome of Streptomyces flavogriseus ATCC 33331.</title>
        <authorList>
            <consortium name="US DOE Joint Genome Institute"/>
            <person name="Lucas S."/>
            <person name="Copeland A."/>
            <person name="Lapidus A."/>
            <person name="Cheng J.-F."/>
            <person name="Goodwin L."/>
            <person name="Pitluck S."/>
            <person name="Davenport K."/>
            <person name="Detter J.C."/>
            <person name="Han C."/>
            <person name="Tapia R."/>
            <person name="Land M."/>
            <person name="Hauser L."/>
            <person name="Kyrpides N."/>
            <person name="Ivanova N."/>
            <person name="Ovchinnikova G."/>
            <person name="Pagani I."/>
            <person name="Brumm P."/>
            <person name="Mead D."/>
            <person name="Woyke T."/>
        </authorList>
    </citation>
    <scope>NUCLEOTIDE SEQUENCE [LARGE SCALE GENOMIC DNA]</scope>
    <source>
        <strain evidence="11">ATCC 33331 / IAF-45CD</strain>
    </source>
</reference>
<dbReference type="Proteomes" id="UP000002066">
    <property type="component" value="Chromosome"/>
</dbReference>